<proteinExistence type="predicted"/>
<dbReference type="EMBL" id="DRMH01000076">
    <property type="protein sequence ID" value="HFC97922.1"/>
    <property type="molecule type" value="Genomic_DNA"/>
</dbReference>
<accession>A0A7C3GT26</accession>
<organism evidence="1">
    <name type="scientific">Thermosulfurimonas dismutans</name>
    <dbReference type="NCBI Taxonomy" id="999894"/>
    <lineage>
        <taxon>Bacteria</taxon>
        <taxon>Pseudomonadati</taxon>
        <taxon>Thermodesulfobacteriota</taxon>
        <taxon>Thermodesulfobacteria</taxon>
        <taxon>Thermodesulfobacteriales</taxon>
        <taxon>Thermodesulfobacteriaceae</taxon>
        <taxon>Thermosulfurimonas</taxon>
    </lineage>
</organism>
<dbReference type="SUPFAM" id="SSF69279">
    <property type="entry name" value="Phage tail proteins"/>
    <property type="match status" value="1"/>
</dbReference>
<gene>
    <name evidence="1" type="ORF">ENJ40_05640</name>
</gene>
<dbReference type="InterPro" id="IPR052726">
    <property type="entry name" value="Phage_Baseplate_Hub"/>
</dbReference>
<sequence>MEAVRRVRPRIKYLKKDITADLAPYLLSLTYTDYAHGKADDLEIRLADREGLWSGPWYPGKGDRIEVELFCENWLGSGRHVTLRCGVFEIDEIEASGPPSEVVVRAHSALVTKDLRSTKRTRAWENTSLRAIASEIAGHHGLQLIWDGPDVPYRRVDQTEEPDLAFLKRLCEAADRYLKLAHEKLIISEETAKVGGPLVGTIMKEGCKRFRLRDKTHRIFRACKVYYFDPERKELLEHVEEDPKAPASGETLVLNERCESLSQAIKRARAELSRRNRFETEGELVVPGDPSLVAGVSVELKDFGRLSGRYAVEESRHTYSRAGYETSLRLRRVRE</sequence>
<comment type="caution">
    <text evidence="1">The sequence shown here is derived from an EMBL/GenBank/DDBJ whole genome shotgun (WGS) entry which is preliminary data.</text>
</comment>
<dbReference type="Pfam" id="PF05954">
    <property type="entry name" value="Phage_GPD"/>
    <property type="match status" value="1"/>
</dbReference>
<evidence type="ECO:0000313" key="1">
    <source>
        <dbReference type="EMBL" id="HFC97922.1"/>
    </source>
</evidence>
<evidence type="ECO:0008006" key="2">
    <source>
        <dbReference type="Google" id="ProtNLM"/>
    </source>
</evidence>
<dbReference type="AlphaFoldDB" id="A0A7C3GT26"/>
<dbReference type="Proteomes" id="UP000886043">
    <property type="component" value="Unassembled WGS sequence"/>
</dbReference>
<name>A0A7C3GT26_9BACT</name>
<dbReference type="PANTHER" id="PTHR35862">
    <property type="entry name" value="FELS-2 PROPHAGE PROTEIN"/>
    <property type="match status" value="1"/>
</dbReference>
<dbReference type="PANTHER" id="PTHR35862:SF1">
    <property type="entry name" value="FELS-2 PROPHAGE PROTEIN"/>
    <property type="match status" value="1"/>
</dbReference>
<reference evidence="1" key="1">
    <citation type="journal article" date="2020" name="mSystems">
        <title>Genome- and Community-Level Interaction Insights into Carbon Utilization and Element Cycling Functions of Hydrothermarchaeota in Hydrothermal Sediment.</title>
        <authorList>
            <person name="Zhou Z."/>
            <person name="Liu Y."/>
            <person name="Xu W."/>
            <person name="Pan J."/>
            <person name="Luo Z.H."/>
            <person name="Li M."/>
        </authorList>
    </citation>
    <scope>NUCLEOTIDE SEQUENCE [LARGE SCALE GENOMIC DNA]</scope>
    <source>
        <strain evidence="1">HyVt-483</strain>
    </source>
</reference>
<protein>
    <recommendedName>
        <fullName evidence="2">Phage late control D family protein</fullName>
    </recommendedName>
</protein>